<reference evidence="2 3" key="1">
    <citation type="submission" date="2023-07" db="EMBL/GenBank/DDBJ databases">
        <title>Genomic Encyclopedia of Type Strains, Phase IV (KMG-IV): sequencing the most valuable type-strain genomes for metagenomic binning, comparative biology and taxonomic classification.</title>
        <authorList>
            <person name="Goeker M."/>
        </authorList>
    </citation>
    <scope>NUCLEOTIDE SEQUENCE [LARGE SCALE GENOMIC DNA]</scope>
    <source>
        <strain evidence="2 3">DSM 19013</strain>
    </source>
</reference>
<dbReference type="RefSeq" id="WP_238201156.1">
    <property type="nucleotide sequence ID" value="NZ_BPQE01000002.1"/>
</dbReference>
<evidence type="ECO:0000313" key="3">
    <source>
        <dbReference type="Proteomes" id="UP001231124"/>
    </source>
</evidence>
<accession>A0ABU0HXS7</accession>
<dbReference type="EMBL" id="JAUSVP010000002">
    <property type="protein sequence ID" value="MDQ0446500.1"/>
    <property type="molecule type" value="Genomic_DNA"/>
</dbReference>
<proteinExistence type="predicted"/>
<dbReference type="Proteomes" id="UP001231124">
    <property type="component" value="Unassembled WGS sequence"/>
</dbReference>
<sequence>MAVTARTPWSQILNQFAEGLDAIPDQRSAEILVLKSSLDAPAPQRDETLDREIPELSLEALKASAAAERPVEKSAPQPGVAAFAAAASAAPATAAAELAEGEDLADWTTTLDIINGMAGYADEQRTRVKEQAKSYKDTLQDLQKELRDVHQRLRLFEKQAHETQLQADAKVQRIQAEADAQVQEIRLAAEAQIRSIRTEADGRVKIADEKTRAATLRAVTAEKWLQRIDNAAKNLLTGSHTGL</sequence>
<feature type="coiled-coil region" evidence="1">
    <location>
        <begin position="125"/>
        <end position="159"/>
    </location>
</feature>
<organism evidence="2 3">
    <name type="scientific">Methylobacterium aerolatum</name>
    <dbReference type="NCBI Taxonomy" id="418708"/>
    <lineage>
        <taxon>Bacteria</taxon>
        <taxon>Pseudomonadati</taxon>
        <taxon>Pseudomonadota</taxon>
        <taxon>Alphaproteobacteria</taxon>
        <taxon>Hyphomicrobiales</taxon>
        <taxon>Methylobacteriaceae</taxon>
        <taxon>Methylobacterium</taxon>
    </lineage>
</organism>
<keyword evidence="1" id="KW-0175">Coiled coil</keyword>
<name>A0ABU0HXS7_9HYPH</name>
<comment type="caution">
    <text evidence="2">The sequence shown here is derived from an EMBL/GenBank/DDBJ whole genome shotgun (WGS) entry which is preliminary data.</text>
</comment>
<evidence type="ECO:0000313" key="2">
    <source>
        <dbReference type="EMBL" id="MDQ0446500.1"/>
    </source>
</evidence>
<keyword evidence="3" id="KW-1185">Reference proteome</keyword>
<evidence type="ECO:0000256" key="1">
    <source>
        <dbReference type="SAM" id="Coils"/>
    </source>
</evidence>
<gene>
    <name evidence="2" type="ORF">QO012_000989</name>
</gene>
<protein>
    <submittedName>
        <fullName evidence="2">Chromosome segregation ATPase</fullName>
    </submittedName>
</protein>